<feature type="compositionally biased region" description="Basic and acidic residues" evidence="1">
    <location>
        <begin position="167"/>
        <end position="180"/>
    </location>
</feature>
<sequence length="492" mass="55317">MDLDSVNLEGPNKKAQNSLEQSAHQTPVITSPTTQKITQGNPRVASSPTRSYRRGHSGALDSKTDTNNVFTRDRYDPARDAENCSIHAVDDWTDQQNLPAPPPPNSTASSSEEMDDEDETTKPFGSGRVLPYHRSGSNTTPTKTTNRVTHTLAGTVLPLILKWPSRESEKANTPHNKDLNPHGPLLSPEQDAKIQIHFQKALVSDGTWESVVFYPSDLLCNLEPEQRKTIVKNPKKWLAIVYLNGGRDLFRKKTSTVIDTESFLNEVGCQVEVVIAPFYETNTPPSPIQKRPRGLRDVRKPAWKPIVEGEGDKYAGGYTVFFKITDPDMRGYLTECQTWAISPVLAFHTLEFDIMEWSWTVCLVYANIDSTSSETGEEILYAIKDALWHDTKFTTLYMNNTSYTGSLQEAVLTFTNTFELLDEAEKAVRTYIAKKEYFVDGAKILQHTTEECPFRKANGWNGPTMGVNQTIEAFSKKSMEEKQLPGPSHHRR</sequence>
<dbReference type="AlphaFoldDB" id="A0A9W8NWD8"/>
<feature type="region of interest" description="Disordered" evidence="1">
    <location>
        <begin position="90"/>
        <end position="146"/>
    </location>
</feature>
<evidence type="ECO:0000313" key="2">
    <source>
        <dbReference type="EMBL" id="KAJ3742177.1"/>
    </source>
</evidence>
<keyword evidence="3" id="KW-1185">Reference proteome</keyword>
<comment type="caution">
    <text evidence="2">The sequence shown here is derived from an EMBL/GenBank/DDBJ whole genome shotgun (WGS) entry which is preliminary data.</text>
</comment>
<feature type="region of interest" description="Disordered" evidence="1">
    <location>
        <begin position="1"/>
        <end position="76"/>
    </location>
</feature>
<name>A0A9W8NWD8_9AGAR</name>
<accession>A0A9W8NWD8</accession>
<proteinExistence type="predicted"/>
<feature type="compositionally biased region" description="Polar residues" evidence="1">
    <location>
        <begin position="14"/>
        <end position="50"/>
    </location>
</feature>
<protein>
    <submittedName>
        <fullName evidence="2">Uncharacterized protein</fullName>
    </submittedName>
</protein>
<gene>
    <name evidence="2" type="ORF">DFH05DRAFT_1462183</name>
</gene>
<reference evidence="2 3" key="1">
    <citation type="journal article" date="2023" name="Proc. Natl. Acad. Sci. U.S.A.">
        <title>A global phylogenomic analysis of the shiitake genus Lentinula.</title>
        <authorList>
            <person name="Sierra-Patev S."/>
            <person name="Min B."/>
            <person name="Naranjo-Ortiz M."/>
            <person name="Looney B."/>
            <person name="Konkel Z."/>
            <person name="Slot J.C."/>
            <person name="Sakamoto Y."/>
            <person name="Steenwyk J.L."/>
            <person name="Rokas A."/>
            <person name="Carro J."/>
            <person name="Camarero S."/>
            <person name="Ferreira P."/>
            <person name="Molpeceres G."/>
            <person name="Ruiz-Duenas F.J."/>
            <person name="Serrano A."/>
            <person name="Henrissat B."/>
            <person name="Drula E."/>
            <person name="Hughes K.W."/>
            <person name="Mata J.L."/>
            <person name="Ishikawa N.K."/>
            <person name="Vargas-Isla R."/>
            <person name="Ushijima S."/>
            <person name="Smith C.A."/>
            <person name="Donoghue J."/>
            <person name="Ahrendt S."/>
            <person name="Andreopoulos W."/>
            <person name="He G."/>
            <person name="LaButti K."/>
            <person name="Lipzen A."/>
            <person name="Ng V."/>
            <person name="Riley R."/>
            <person name="Sandor L."/>
            <person name="Barry K."/>
            <person name="Martinez A.T."/>
            <person name="Xiao Y."/>
            <person name="Gibbons J.G."/>
            <person name="Terashima K."/>
            <person name="Grigoriev I.V."/>
            <person name="Hibbett D."/>
        </authorList>
    </citation>
    <scope>NUCLEOTIDE SEQUENCE [LARGE SCALE GENOMIC DNA]</scope>
    <source>
        <strain evidence="2 3">TFB7810</strain>
    </source>
</reference>
<evidence type="ECO:0000256" key="1">
    <source>
        <dbReference type="SAM" id="MobiDB-lite"/>
    </source>
</evidence>
<evidence type="ECO:0000313" key="3">
    <source>
        <dbReference type="Proteomes" id="UP001142393"/>
    </source>
</evidence>
<dbReference type="Proteomes" id="UP001142393">
    <property type="component" value="Unassembled WGS sequence"/>
</dbReference>
<feature type="region of interest" description="Disordered" evidence="1">
    <location>
        <begin position="167"/>
        <end position="187"/>
    </location>
</feature>
<dbReference type="EMBL" id="JANVFU010000011">
    <property type="protein sequence ID" value="KAJ3742177.1"/>
    <property type="molecule type" value="Genomic_DNA"/>
</dbReference>
<organism evidence="2 3">
    <name type="scientific">Lentinula detonsa</name>
    <dbReference type="NCBI Taxonomy" id="2804962"/>
    <lineage>
        <taxon>Eukaryota</taxon>
        <taxon>Fungi</taxon>
        <taxon>Dikarya</taxon>
        <taxon>Basidiomycota</taxon>
        <taxon>Agaricomycotina</taxon>
        <taxon>Agaricomycetes</taxon>
        <taxon>Agaricomycetidae</taxon>
        <taxon>Agaricales</taxon>
        <taxon>Marasmiineae</taxon>
        <taxon>Omphalotaceae</taxon>
        <taxon>Lentinula</taxon>
    </lineage>
</organism>